<organism evidence="1 2">
    <name type="scientific">Paxillus rubicundulus Ve08.2h10</name>
    <dbReference type="NCBI Taxonomy" id="930991"/>
    <lineage>
        <taxon>Eukaryota</taxon>
        <taxon>Fungi</taxon>
        <taxon>Dikarya</taxon>
        <taxon>Basidiomycota</taxon>
        <taxon>Agaricomycotina</taxon>
        <taxon>Agaricomycetes</taxon>
        <taxon>Agaricomycetidae</taxon>
        <taxon>Boletales</taxon>
        <taxon>Paxilineae</taxon>
        <taxon>Paxillaceae</taxon>
        <taxon>Paxillus</taxon>
    </lineage>
</organism>
<dbReference type="EMBL" id="KN826177">
    <property type="protein sequence ID" value="KIK79815.1"/>
    <property type="molecule type" value="Genomic_DNA"/>
</dbReference>
<reference evidence="1 2" key="1">
    <citation type="submission" date="2014-04" db="EMBL/GenBank/DDBJ databases">
        <authorList>
            <consortium name="DOE Joint Genome Institute"/>
            <person name="Kuo A."/>
            <person name="Kohler A."/>
            <person name="Jargeat P."/>
            <person name="Nagy L.G."/>
            <person name="Floudas D."/>
            <person name="Copeland A."/>
            <person name="Barry K.W."/>
            <person name="Cichocki N."/>
            <person name="Veneault-Fourrey C."/>
            <person name="LaButti K."/>
            <person name="Lindquist E.A."/>
            <person name="Lipzen A."/>
            <person name="Lundell T."/>
            <person name="Morin E."/>
            <person name="Murat C."/>
            <person name="Sun H."/>
            <person name="Tunlid A."/>
            <person name="Henrissat B."/>
            <person name="Grigoriev I.V."/>
            <person name="Hibbett D.S."/>
            <person name="Martin F."/>
            <person name="Nordberg H.P."/>
            <person name="Cantor M.N."/>
            <person name="Hua S.X."/>
        </authorList>
    </citation>
    <scope>NUCLEOTIDE SEQUENCE [LARGE SCALE GENOMIC DNA]</scope>
    <source>
        <strain evidence="1 2">Ve08.2h10</strain>
    </source>
</reference>
<proteinExistence type="predicted"/>
<name>A0A0D0DMU7_9AGAM</name>
<reference evidence="2" key="2">
    <citation type="submission" date="2015-01" db="EMBL/GenBank/DDBJ databases">
        <title>Evolutionary Origins and Diversification of the Mycorrhizal Mutualists.</title>
        <authorList>
            <consortium name="DOE Joint Genome Institute"/>
            <consortium name="Mycorrhizal Genomics Consortium"/>
            <person name="Kohler A."/>
            <person name="Kuo A."/>
            <person name="Nagy L.G."/>
            <person name="Floudas D."/>
            <person name="Copeland A."/>
            <person name="Barry K.W."/>
            <person name="Cichocki N."/>
            <person name="Veneault-Fourrey C."/>
            <person name="LaButti K."/>
            <person name="Lindquist E.A."/>
            <person name="Lipzen A."/>
            <person name="Lundell T."/>
            <person name="Morin E."/>
            <person name="Murat C."/>
            <person name="Riley R."/>
            <person name="Ohm R."/>
            <person name="Sun H."/>
            <person name="Tunlid A."/>
            <person name="Henrissat B."/>
            <person name="Grigoriev I.V."/>
            <person name="Hibbett D.S."/>
            <person name="Martin F."/>
        </authorList>
    </citation>
    <scope>NUCLEOTIDE SEQUENCE [LARGE SCALE GENOMIC DNA]</scope>
    <source>
        <strain evidence="2">Ve08.2h10</strain>
    </source>
</reference>
<evidence type="ECO:0000313" key="1">
    <source>
        <dbReference type="EMBL" id="KIK79815.1"/>
    </source>
</evidence>
<sequence length="58" mass="6395">MLEEDDQCLYAKASFYGDSFMVSQVYQCSALTPSCWIPPQVLVVADAVYPLRTVNSSG</sequence>
<dbReference type="Proteomes" id="UP000054538">
    <property type="component" value="Unassembled WGS sequence"/>
</dbReference>
<protein>
    <submittedName>
        <fullName evidence="1">Uncharacterized protein</fullName>
    </submittedName>
</protein>
<evidence type="ECO:0000313" key="2">
    <source>
        <dbReference type="Proteomes" id="UP000054538"/>
    </source>
</evidence>
<dbReference type="InParanoid" id="A0A0D0DMU7"/>
<keyword evidence="2" id="KW-1185">Reference proteome</keyword>
<accession>A0A0D0DMU7</accession>
<gene>
    <name evidence="1" type="ORF">PAXRUDRAFT_833908</name>
</gene>
<dbReference type="OrthoDB" id="10551818at2759"/>
<dbReference type="AlphaFoldDB" id="A0A0D0DMU7"/>
<dbReference type="HOGENOM" id="CLU_2979724_0_0_1"/>